<name>A0A450V025_9GAMM</name>
<feature type="chain" id="PRO_5033432579" evidence="7">
    <location>
        <begin position="24"/>
        <end position="102"/>
    </location>
</feature>
<dbReference type="EMBL" id="CAADFI010000127">
    <property type="protein sequence ID" value="VFJ98168.1"/>
    <property type="molecule type" value="Genomic_DNA"/>
</dbReference>
<dbReference type="InterPro" id="IPR036909">
    <property type="entry name" value="Cyt_c-like_dom_sf"/>
</dbReference>
<dbReference type="PROSITE" id="PS51007">
    <property type="entry name" value="CYTC"/>
    <property type="match status" value="1"/>
</dbReference>
<dbReference type="Gene3D" id="1.10.760.10">
    <property type="entry name" value="Cytochrome c-like domain"/>
    <property type="match status" value="1"/>
</dbReference>
<evidence type="ECO:0000256" key="6">
    <source>
        <dbReference type="PROSITE-ProRule" id="PRU00433"/>
    </source>
</evidence>
<dbReference type="GO" id="GO:0020037">
    <property type="term" value="F:heme binding"/>
    <property type="evidence" value="ECO:0007669"/>
    <property type="project" value="InterPro"/>
</dbReference>
<keyword evidence="1" id="KW-0813">Transport</keyword>
<sequence>MRKFTIFAASAALAVGISGTAMADGALYKAKGCEGCHGAEGKAPIMPNYPKIAGQNAAYIEQQIKDIKSGARSNGQSVAMKGIVAGLTDDEIKKLAGWLASK</sequence>
<organism evidence="10">
    <name type="scientific">Candidatus Kentrum eta</name>
    <dbReference type="NCBI Taxonomy" id="2126337"/>
    <lineage>
        <taxon>Bacteria</taxon>
        <taxon>Pseudomonadati</taxon>
        <taxon>Pseudomonadota</taxon>
        <taxon>Gammaproteobacteria</taxon>
        <taxon>Candidatus Kentrum</taxon>
    </lineage>
</organism>
<keyword evidence="7" id="KW-0732">Signal</keyword>
<evidence type="ECO:0000256" key="5">
    <source>
        <dbReference type="ARBA" id="ARBA00023004"/>
    </source>
</evidence>
<feature type="domain" description="Cytochrome c" evidence="8">
    <location>
        <begin position="20"/>
        <end position="102"/>
    </location>
</feature>
<evidence type="ECO:0000256" key="7">
    <source>
        <dbReference type="SAM" id="SignalP"/>
    </source>
</evidence>
<gene>
    <name evidence="9" type="ORF">BECKH772A_GA0070896_101244</name>
    <name evidence="10" type="ORF">BECKH772B_GA0070898_101274</name>
    <name evidence="11" type="ORF">BECKH772C_GA0070978_101194</name>
</gene>
<keyword evidence="5 6" id="KW-0408">Iron</keyword>
<evidence type="ECO:0000256" key="2">
    <source>
        <dbReference type="ARBA" id="ARBA00022617"/>
    </source>
</evidence>
<accession>A0A450V025</accession>
<evidence type="ECO:0000313" key="11">
    <source>
        <dbReference type="EMBL" id="VFK03227.1"/>
    </source>
</evidence>
<evidence type="ECO:0000259" key="8">
    <source>
        <dbReference type="PROSITE" id="PS51007"/>
    </source>
</evidence>
<protein>
    <submittedName>
        <fullName evidence="10">Cytochrome c</fullName>
    </submittedName>
</protein>
<dbReference type="Pfam" id="PF00034">
    <property type="entry name" value="Cytochrom_C"/>
    <property type="match status" value="1"/>
</dbReference>
<dbReference type="GO" id="GO:0046872">
    <property type="term" value="F:metal ion binding"/>
    <property type="evidence" value="ECO:0007669"/>
    <property type="project" value="UniProtKB-KW"/>
</dbReference>
<evidence type="ECO:0000313" key="9">
    <source>
        <dbReference type="EMBL" id="VFJ97633.1"/>
    </source>
</evidence>
<keyword evidence="3 6" id="KW-0479">Metal-binding</keyword>
<evidence type="ECO:0000256" key="1">
    <source>
        <dbReference type="ARBA" id="ARBA00022448"/>
    </source>
</evidence>
<evidence type="ECO:0000256" key="3">
    <source>
        <dbReference type="ARBA" id="ARBA00022723"/>
    </source>
</evidence>
<evidence type="ECO:0000313" key="10">
    <source>
        <dbReference type="EMBL" id="VFJ98168.1"/>
    </source>
</evidence>
<feature type="signal peptide" evidence="7">
    <location>
        <begin position="1"/>
        <end position="23"/>
    </location>
</feature>
<dbReference type="AlphaFoldDB" id="A0A450V025"/>
<dbReference type="GO" id="GO:0009055">
    <property type="term" value="F:electron transfer activity"/>
    <property type="evidence" value="ECO:0007669"/>
    <property type="project" value="InterPro"/>
</dbReference>
<dbReference type="EMBL" id="CAADFJ010000119">
    <property type="protein sequence ID" value="VFK03227.1"/>
    <property type="molecule type" value="Genomic_DNA"/>
</dbReference>
<dbReference type="PANTHER" id="PTHR33751:SF9">
    <property type="entry name" value="CYTOCHROME C4"/>
    <property type="match status" value="1"/>
</dbReference>
<dbReference type="SUPFAM" id="SSF46626">
    <property type="entry name" value="Cytochrome c"/>
    <property type="match status" value="1"/>
</dbReference>
<proteinExistence type="predicted"/>
<evidence type="ECO:0000256" key="4">
    <source>
        <dbReference type="ARBA" id="ARBA00022982"/>
    </source>
</evidence>
<dbReference type="PANTHER" id="PTHR33751">
    <property type="entry name" value="CBB3-TYPE CYTOCHROME C OXIDASE SUBUNIT FIXP"/>
    <property type="match status" value="1"/>
</dbReference>
<keyword evidence="2 6" id="KW-0349">Heme</keyword>
<keyword evidence="4" id="KW-0249">Electron transport</keyword>
<reference evidence="10" key="1">
    <citation type="submission" date="2019-02" db="EMBL/GenBank/DDBJ databases">
        <authorList>
            <person name="Gruber-Vodicka R. H."/>
            <person name="Seah K. B. B."/>
        </authorList>
    </citation>
    <scope>NUCLEOTIDE SEQUENCE</scope>
    <source>
        <strain evidence="11">BECK_SA2B12</strain>
        <strain evidence="9">BECK_SA2B15</strain>
        <strain evidence="10">BECK_SA2B20</strain>
    </source>
</reference>
<dbReference type="InterPro" id="IPR050597">
    <property type="entry name" value="Cytochrome_c_Oxidase_Subunit"/>
</dbReference>
<dbReference type="EMBL" id="CAADFG010000124">
    <property type="protein sequence ID" value="VFJ97633.1"/>
    <property type="molecule type" value="Genomic_DNA"/>
</dbReference>
<dbReference type="InterPro" id="IPR009056">
    <property type="entry name" value="Cyt_c-like_dom"/>
</dbReference>